<name>A0ABR6YX29_9FIRM</name>
<dbReference type="Gene3D" id="3.40.50.300">
    <property type="entry name" value="P-loop containing nucleotide triphosphate hydrolases"/>
    <property type="match status" value="1"/>
</dbReference>
<dbReference type="RefSeq" id="WP_186894175.1">
    <property type="nucleotide sequence ID" value="NZ_WJBE01000006.1"/>
</dbReference>
<dbReference type="EMBL" id="WJBE01000006">
    <property type="protein sequence ID" value="MBC3899771.1"/>
    <property type="molecule type" value="Genomic_DNA"/>
</dbReference>
<sequence>MLAYTMEECCKILKFSQNIVLNSQTVQATTPADYLLEILRMEIQHREVVRKERLIKNAGFYTRKHFDTFRFDDVTLPTGIDTEYLRNCRFIEEKKNLVFFGNTGSGKSHLAQAIGLEACNRGKSVKFFRTAALVNRLSEAKNEKTLSTFLKQLMKADILVLDEWGYVPLDRDGARLLFEIISECYESKSIIVTTNIEFTRWSTILYDEQMTSALLDRLLHHCYLLIFNGDSDRMKNSLIRLT</sequence>
<keyword evidence="2" id="KW-0547">Nucleotide-binding</keyword>
<proteinExistence type="inferred from homology"/>
<comment type="similarity">
    <text evidence="1">Belongs to the IS21/IS1162 putative ATP-binding protein family.</text>
</comment>
<dbReference type="CDD" id="cd00009">
    <property type="entry name" value="AAA"/>
    <property type="match status" value="1"/>
</dbReference>
<accession>A0ABR6YX29</accession>
<organism evidence="5 6">
    <name type="scientific">Acetobacterium malicum</name>
    <dbReference type="NCBI Taxonomy" id="52692"/>
    <lineage>
        <taxon>Bacteria</taxon>
        <taxon>Bacillati</taxon>
        <taxon>Bacillota</taxon>
        <taxon>Clostridia</taxon>
        <taxon>Eubacteriales</taxon>
        <taxon>Eubacteriaceae</taxon>
        <taxon>Acetobacterium</taxon>
    </lineage>
</organism>
<dbReference type="InterPro" id="IPR027417">
    <property type="entry name" value="P-loop_NTPase"/>
</dbReference>
<keyword evidence="6" id="KW-1185">Reference proteome</keyword>
<feature type="domain" description="AAA+ ATPase" evidence="4">
    <location>
        <begin position="93"/>
        <end position="225"/>
    </location>
</feature>
<evidence type="ECO:0000313" key="6">
    <source>
        <dbReference type="Proteomes" id="UP000622405"/>
    </source>
</evidence>
<dbReference type="Proteomes" id="UP000622405">
    <property type="component" value="Unassembled WGS sequence"/>
</dbReference>
<dbReference type="PANTHER" id="PTHR30050:SF4">
    <property type="entry name" value="ATP-BINDING PROTEIN RV3427C IN INSERTION SEQUENCE-RELATED"/>
    <property type="match status" value="1"/>
</dbReference>
<keyword evidence="3 5" id="KW-0067">ATP-binding</keyword>
<evidence type="ECO:0000256" key="1">
    <source>
        <dbReference type="ARBA" id="ARBA00008059"/>
    </source>
</evidence>
<dbReference type="PANTHER" id="PTHR30050">
    <property type="entry name" value="CHROMOSOMAL REPLICATION INITIATOR PROTEIN DNAA"/>
    <property type="match status" value="1"/>
</dbReference>
<evidence type="ECO:0000256" key="2">
    <source>
        <dbReference type="ARBA" id="ARBA00022741"/>
    </source>
</evidence>
<evidence type="ECO:0000256" key="3">
    <source>
        <dbReference type="ARBA" id="ARBA00022840"/>
    </source>
</evidence>
<dbReference type="PIRSF" id="PIRSF003073">
    <property type="entry name" value="DNAC_TnpB_IstB"/>
    <property type="match status" value="1"/>
</dbReference>
<dbReference type="SUPFAM" id="SSF52540">
    <property type="entry name" value="P-loop containing nucleoside triphosphate hydrolases"/>
    <property type="match status" value="1"/>
</dbReference>
<dbReference type="NCBIfam" id="NF038214">
    <property type="entry name" value="IS21_help_AAA"/>
    <property type="match status" value="1"/>
</dbReference>
<dbReference type="InterPro" id="IPR002611">
    <property type="entry name" value="IstB_ATP-bd"/>
</dbReference>
<dbReference type="GO" id="GO:0005524">
    <property type="term" value="F:ATP binding"/>
    <property type="evidence" value="ECO:0007669"/>
    <property type="project" value="UniProtKB-KW"/>
</dbReference>
<protein>
    <submittedName>
        <fullName evidence="5">ATP-binding protein</fullName>
    </submittedName>
</protein>
<dbReference type="InterPro" id="IPR003593">
    <property type="entry name" value="AAA+_ATPase"/>
</dbReference>
<gene>
    <name evidence="5" type="ORF">GH811_09095</name>
</gene>
<dbReference type="InterPro" id="IPR028350">
    <property type="entry name" value="DNAC/IstB-like"/>
</dbReference>
<comment type="caution">
    <text evidence="5">The sequence shown here is derived from an EMBL/GenBank/DDBJ whole genome shotgun (WGS) entry which is preliminary data.</text>
</comment>
<dbReference type="Pfam" id="PF01695">
    <property type="entry name" value="IstB_IS21"/>
    <property type="match status" value="1"/>
</dbReference>
<dbReference type="SMART" id="SM00382">
    <property type="entry name" value="AAA"/>
    <property type="match status" value="1"/>
</dbReference>
<dbReference type="InterPro" id="IPR047661">
    <property type="entry name" value="IstB"/>
</dbReference>
<evidence type="ECO:0000313" key="5">
    <source>
        <dbReference type="EMBL" id="MBC3899771.1"/>
    </source>
</evidence>
<evidence type="ECO:0000259" key="4">
    <source>
        <dbReference type="SMART" id="SM00382"/>
    </source>
</evidence>
<reference evidence="5 6" key="1">
    <citation type="journal article" date="2020" name="mSystems">
        <title>Defining Genomic and Predicted Metabolic Features of the Acetobacterium Genus.</title>
        <authorList>
            <person name="Ross D.E."/>
            <person name="Marshall C.W."/>
            <person name="Gulliver D."/>
            <person name="May H.D."/>
            <person name="Norman R.S."/>
        </authorList>
    </citation>
    <scope>NUCLEOTIDE SEQUENCE [LARGE SCALE GENOMIC DNA]</scope>
    <source>
        <strain evidence="5 6">DSM 4132</strain>
    </source>
</reference>